<gene>
    <name evidence="2" type="ORF">KI387_012493</name>
</gene>
<feature type="domain" description="F-box/LRR-repeat protein 15-like leucin rich repeat" evidence="1">
    <location>
        <begin position="17"/>
        <end position="164"/>
    </location>
</feature>
<dbReference type="PANTHER" id="PTHR13318">
    <property type="entry name" value="PARTNER OF PAIRED, ISOFORM B-RELATED"/>
    <property type="match status" value="1"/>
</dbReference>
<dbReference type="AlphaFoldDB" id="A0AA38FG32"/>
<evidence type="ECO:0000259" key="1">
    <source>
        <dbReference type="Pfam" id="PF25372"/>
    </source>
</evidence>
<comment type="caution">
    <text evidence="2">The sequence shown here is derived from an EMBL/GenBank/DDBJ whole genome shotgun (WGS) entry which is preliminary data.</text>
</comment>
<proteinExistence type="predicted"/>
<reference evidence="2 3" key="1">
    <citation type="journal article" date="2021" name="Nat. Plants">
        <title>The Taxus genome provides insights into paclitaxel biosynthesis.</title>
        <authorList>
            <person name="Xiong X."/>
            <person name="Gou J."/>
            <person name="Liao Q."/>
            <person name="Li Y."/>
            <person name="Zhou Q."/>
            <person name="Bi G."/>
            <person name="Li C."/>
            <person name="Du R."/>
            <person name="Wang X."/>
            <person name="Sun T."/>
            <person name="Guo L."/>
            <person name="Liang H."/>
            <person name="Lu P."/>
            <person name="Wu Y."/>
            <person name="Zhang Z."/>
            <person name="Ro D.K."/>
            <person name="Shang Y."/>
            <person name="Huang S."/>
            <person name="Yan J."/>
        </authorList>
    </citation>
    <scope>NUCLEOTIDE SEQUENCE [LARGE SCALE GENOMIC DNA]</scope>
    <source>
        <strain evidence="2">Ta-2019</strain>
    </source>
</reference>
<dbReference type="InterPro" id="IPR057207">
    <property type="entry name" value="FBXL15_LRR"/>
</dbReference>
<dbReference type="EMBL" id="JAHRHJ020000009">
    <property type="protein sequence ID" value="KAH9300910.1"/>
    <property type="molecule type" value="Genomic_DNA"/>
</dbReference>
<dbReference type="GO" id="GO:0019005">
    <property type="term" value="C:SCF ubiquitin ligase complex"/>
    <property type="evidence" value="ECO:0007669"/>
    <property type="project" value="TreeGrafter"/>
</dbReference>
<dbReference type="InterPro" id="IPR032675">
    <property type="entry name" value="LRR_dom_sf"/>
</dbReference>
<protein>
    <recommendedName>
        <fullName evidence="1">F-box/LRR-repeat protein 15-like leucin rich repeat domain-containing protein</fullName>
    </recommendedName>
</protein>
<evidence type="ECO:0000313" key="3">
    <source>
        <dbReference type="Proteomes" id="UP000824469"/>
    </source>
</evidence>
<dbReference type="Pfam" id="PF25372">
    <property type="entry name" value="DUF7885"/>
    <property type="match status" value="1"/>
</dbReference>
<feature type="non-terminal residue" evidence="2">
    <location>
        <position position="1"/>
    </location>
</feature>
<dbReference type="SUPFAM" id="SSF52047">
    <property type="entry name" value="RNI-like"/>
    <property type="match status" value="1"/>
</dbReference>
<sequence>TQKCGCANLGYLGLDRDFKHWIPARIIERFEGCYRSPTDVGICSIADHCRDLRKVYLKRRKGLGNVGVTALMNLCPNITHLDLGFCNKVTNRALEAIGASRCLETLVLDGCRLVTGEELASLVSGSTATTLKRLDLCQCNRITDLGITLLQQLSCLQVLNLAGCGPR</sequence>
<keyword evidence="3" id="KW-1185">Reference proteome</keyword>
<name>A0AA38FG32_TAXCH</name>
<accession>A0AA38FG32</accession>
<dbReference type="PANTHER" id="PTHR13318:SF190">
    <property type="entry name" value="PARTNER OF PAIRED, ISOFORM B"/>
    <property type="match status" value="1"/>
</dbReference>
<organism evidence="2 3">
    <name type="scientific">Taxus chinensis</name>
    <name type="common">Chinese yew</name>
    <name type="synonym">Taxus wallichiana var. chinensis</name>
    <dbReference type="NCBI Taxonomy" id="29808"/>
    <lineage>
        <taxon>Eukaryota</taxon>
        <taxon>Viridiplantae</taxon>
        <taxon>Streptophyta</taxon>
        <taxon>Embryophyta</taxon>
        <taxon>Tracheophyta</taxon>
        <taxon>Spermatophyta</taxon>
        <taxon>Pinopsida</taxon>
        <taxon>Pinidae</taxon>
        <taxon>Conifers II</taxon>
        <taxon>Cupressales</taxon>
        <taxon>Taxaceae</taxon>
        <taxon>Taxus</taxon>
    </lineage>
</organism>
<evidence type="ECO:0000313" key="2">
    <source>
        <dbReference type="EMBL" id="KAH9300910.1"/>
    </source>
</evidence>
<dbReference type="InterPro" id="IPR006553">
    <property type="entry name" value="Leu-rich_rpt_Cys-con_subtyp"/>
</dbReference>
<dbReference type="GO" id="GO:0031146">
    <property type="term" value="P:SCF-dependent proteasomal ubiquitin-dependent protein catabolic process"/>
    <property type="evidence" value="ECO:0007669"/>
    <property type="project" value="TreeGrafter"/>
</dbReference>
<dbReference type="Gene3D" id="3.80.10.10">
    <property type="entry name" value="Ribonuclease Inhibitor"/>
    <property type="match status" value="1"/>
</dbReference>
<feature type="non-terminal residue" evidence="2">
    <location>
        <position position="167"/>
    </location>
</feature>
<dbReference type="SMART" id="SM00367">
    <property type="entry name" value="LRR_CC"/>
    <property type="match status" value="4"/>
</dbReference>
<dbReference type="Proteomes" id="UP000824469">
    <property type="component" value="Unassembled WGS sequence"/>
</dbReference>